<dbReference type="NCBIfam" id="TIGR00689">
    <property type="entry name" value="rpiB_lacA_lacB"/>
    <property type="match status" value="1"/>
</dbReference>
<dbReference type="GO" id="GO:0004751">
    <property type="term" value="F:ribose-5-phosphate isomerase activity"/>
    <property type="evidence" value="ECO:0007669"/>
    <property type="project" value="UniProtKB-EC"/>
</dbReference>
<reference evidence="4" key="1">
    <citation type="journal article" date="2021" name="PeerJ">
        <title>Extensive microbial diversity within the chicken gut microbiome revealed by metagenomics and culture.</title>
        <authorList>
            <person name="Gilroy R."/>
            <person name="Ravi A."/>
            <person name="Getino M."/>
            <person name="Pursley I."/>
            <person name="Horton D.L."/>
            <person name="Alikhan N.F."/>
            <person name="Baker D."/>
            <person name="Gharbi K."/>
            <person name="Hall N."/>
            <person name="Watson M."/>
            <person name="Adriaenssens E.M."/>
            <person name="Foster-Nyarko E."/>
            <person name="Jarju S."/>
            <person name="Secka A."/>
            <person name="Antonio M."/>
            <person name="Oren A."/>
            <person name="Chaudhuri R.R."/>
            <person name="La Ragione R."/>
            <person name="Hildebrand F."/>
            <person name="Pallen M.J."/>
        </authorList>
    </citation>
    <scope>NUCLEOTIDE SEQUENCE</scope>
    <source>
        <strain evidence="4">ChiBcec1-1630</strain>
    </source>
</reference>
<dbReference type="EMBL" id="DWVS01000201">
    <property type="protein sequence ID" value="HJC87954.1"/>
    <property type="molecule type" value="Genomic_DNA"/>
</dbReference>
<evidence type="ECO:0000313" key="4">
    <source>
        <dbReference type="EMBL" id="HJC87954.1"/>
    </source>
</evidence>
<comment type="caution">
    <text evidence="4">The sequence shown here is derived from an EMBL/GenBank/DDBJ whole genome shotgun (WGS) entry which is preliminary data.</text>
</comment>
<dbReference type="NCBIfam" id="TIGR01120">
    <property type="entry name" value="rpiB"/>
    <property type="match status" value="1"/>
</dbReference>
<name>A0A9D2QI52_9FIRM</name>
<evidence type="ECO:0000256" key="3">
    <source>
        <dbReference type="PIRSR" id="PIRSR005384-1"/>
    </source>
</evidence>
<protein>
    <submittedName>
        <fullName evidence="4">Ribose 5-phosphate isomerase B</fullName>
        <ecNumber evidence="4">5.3.1.6</ecNumber>
    </submittedName>
</protein>
<evidence type="ECO:0000313" key="5">
    <source>
        <dbReference type="Proteomes" id="UP000823922"/>
    </source>
</evidence>
<dbReference type="InterPro" id="IPR003500">
    <property type="entry name" value="RpiB_LacA_LacB"/>
</dbReference>
<keyword evidence="2 4" id="KW-0413">Isomerase</keyword>
<dbReference type="PANTHER" id="PTHR30345:SF0">
    <property type="entry name" value="DNA DAMAGE-REPAIR_TOLERATION PROTEIN DRT102"/>
    <property type="match status" value="1"/>
</dbReference>
<reference evidence="4" key="2">
    <citation type="submission" date="2021-04" db="EMBL/GenBank/DDBJ databases">
        <authorList>
            <person name="Gilroy R."/>
        </authorList>
    </citation>
    <scope>NUCLEOTIDE SEQUENCE</scope>
    <source>
        <strain evidence="4">ChiBcec1-1630</strain>
    </source>
</reference>
<feature type="active site" description="Proton acceptor" evidence="3">
    <location>
        <position position="65"/>
    </location>
</feature>
<dbReference type="GO" id="GO:0005975">
    <property type="term" value="P:carbohydrate metabolic process"/>
    <property type="evidence" value="ECO:0007669"/>
    <property type="project" value="InterPro"/>
</dbReference>
<dbReference type="Proteomes" id="UP000823922">
    <property type="component" value="Unassembled WGS sequence"/>
</dbReference>
<comment type="similarity">
    <text evidence="1">Belongs to the LacAB/RpiB family.</text>
</comment>
<accession>A0A9D2QI52</accession>
<dbReference type="AlphaFoldDB" id="A0A9D2QI52"/>
<dbReference type="PANTHER" id="PTHR30345">
    <property type="entry name" value="RIBOSE-5-PHOSPHATE ISOMERASE B"/>
    <property type="match status" value="1"/>
</dbReference>
<sequence>MKIALGCDHGGFALKQEVIRCLDARGLEWEDFGCFDEASCDYPDFGRAAAEAVASGKCDRGIVICTTGIGISIVANKVRGIRCALCADTVSARLTREHNDANMLAMGAGIVGKNLALSIVETFLDTPFSGEEKHVRRVGKITALE</sequence>
<evidence type="ECO:0000256" key="2">
    <source>
        <dbReference type="ARBA" id="ARBA00023235"/>
    </source>
</evidence>
<dbReference type="SUPFAM" id="SSF89623">
    <property type="entry name" value="Ribose/Galactose isomerase RpiB/AlsB"/>
    <property type="match status" value="1"/>
</dbReference>
<dbReference type="InterPro" id="IPR036569">
    <property type="entry name" value="RpiB_LacA_LacB_sf"/>
</dbReference>
<gene>
    <name evidence="4" type="primary">rpiB</name>
    <name evidence="4" type="ORF">H9926_08075</name>
</gene>
<dbReference type="Gene3D" id="3.40.1400.10">
    <property type="entry name" value="Sugar-phosphate isomerase, RpiB/LacA/LacB"/>
    <property type="match status" value="1"/>
</dbReference>
<dbReference type="EC" id="5.3.1.6" evidence="4"/>
<dbReference type="PIRSF" id="PIRSF005384">
    <property type="entry name" value="RpiB_LacA_B"/>
    <property type="match status" value="1"/>
</dbReference>
<proteinExistence type="inferred from homology"/>
<dbReference type="InterPro" id="IPR004785">
    <property type="entry name" value="RpiB"/>
</dbReference>
<dbReference type="Pfam" id="PF02502">
    <property type="entry name" value="LacAB_rpiB"/>
    <property type="match status" value="1"/>
</dbReference>
<organism evidence="4 5">
    <name type="scientific">Candidatus Eisenbergiella intestinigallinarum</name>
    <dbReference type="NCBI Taxonomy" id="2838549"/>
    <lineage>
        <taxon>Bacteria</taxon>
        <taxon>Bacillati</taxon>
        <taxon>Bacillota</taxon>
        <taxon>Clostridia</taxon>
        <taxon>Lachnospirales</taxon>
        <taxon>Lachnospiraceae</taxon>
        <taxon>Eisenbergiella</taxon>
    </lineage>
</organism>
<feature type="active site" description="Proton donor" evidence="3">
    <location>
        <position position="98"/>
    </location>
</feature>
<evidence type="ECO:0000256" key="1">
    <source>
        <dbReference type="ARBA" id="ARBA00008754"/>
    </source>
</evidence>
<dbReference type="NCBIfam" id="NF004051">
    <property type="entry name" value="PRK05571.1"/>
    <property type="match status" value="1"/>
</dbReference>